<evidence type="ECO:0000256" key="1">
    <source>
        <dbReference type="SAM" id="MobiDB-lite"/>
    </source>
</evidence>
<gene>
    <name evidence="2" type="ORF">PXEA_LOCUS303</name>
</gene>
<dbReference type="AlphaFoldDB" id="A0A3S4ZM95"/>
<dbReference type="EMBL" id="CAAALY010000533">
    <property type="protein sequence ID" value="VEL06863.1"/>
    <property type="molecule type" value="Genomic_DNA"/>
</dbReference>
<evidence type="ECO:0000313" key="2">
    <source>
        <dbReference type="EMBL" id="VEL06863.1"/>
    </source>
</evidence>
<feature type="compositionally biased region" description="Low complexity" evidence="1">
    <location>
        <begin position="75"/>
        <end position="88"/>
    </location>
</feature>
<feature type="region of interest" description="Disordered" evidence="1">
    <location>
        <begin position="58"/>
        <end position="88"/>
    </location>
</feature>
<evidence type="ECO:0000313" key="3">
    <source>
        <dbReference type="Proteomes" id="UP000784294"/>
    </source>
</evidence>
<protein>
    <submittedName>
        <fullName evidence="2">Uncharacterized protein</fullName>
    </submittedName>
</protein>
<feature type="compositionally biased region" description="Polar residues" evidence="1">
    <location>
        <begin position="58"/>
        <end position="67"/>
    </location>
</feature>
<name>A0A3S4ZM95_9PLAT</name>
<dbReference type="Proteomes" id="UP000784294">
    <property type="component" value="Unassembled WGS sequence"/>
</dbReference>
<proteinExistence type="predicted"/>
<reference evidence="2" key="1">
    <citation type="submission" date="2018-11" db="EMBL/GenBank/DDBJ databases">
        <authorList>
            <consortium name="Pathogen Informatics"/>
        </authorList>
    </citation>
    <scope>NUCLEOTIDE SEQUENCE</scope>
</reference>
<organism evidence="2 3">
    <name type="scientific">Protopolystoma xenopodis</name>
    <dbReference type="NCBI Taxonomy" id="117903"/>
    <lineage>
        <taxon>Eukaryota</taxon>
        <taxon>Metazoa</taxon>
        <taxon>Spiralia</taxon>
        <taxon>Lophotrochozoa</taxon>
        <taxon>Platyhelminthes</taxon>
        <taxon>Monogenea</taxon>
        <taxon>Polyopisthocotylea</taxon>
        <taxon>Polystomatidea</taxon>
        <taxon>Polystomatidae</taxon>
        <taxon>Protopolystoma</taxon>
    </lineage>
</organism>
<accession>A0A3S4ZM95</accession>
<comment type="caution">
    <text evidence="2">The sequence shown here is derived from an EMBL/GenBank/DDBJ whole genome shotgun (WGS) entry which is preliminary data.</text>
</comment>
<keyword evidence="3" id="KW-1185">Reference proteome</keyword>
<sequence>MYYSDCLADINANRIAYVYTGPRLSTDETLTRDGVPGYRFIAHDVIVLKIQPPTSGVGSQLSQNQIQETKEPVVSLKGDSSRKSSSGRTASIPLYNLSVQLAVSVNLRHVTTFNQARLCLIQPRMRSNVLCPQTSEKYQGIIVREGGFVVIDSGLLNRENFFAYLKAMTQKKVDPE</sequence>